<dbReference type="GO" id="GO:0006629">
    <property type="term" value="P:lipid metabolic process"/>
    <property type="evidence" value="ECO:0007669"/>
    <property type="project" value="InterPro"/>
</dbReference>
<dbReference type="PANTHER" id="PTHR45856">
    <property type="entry name" value="ALPHA/BETA-HYDROLASES SUPERFAMILY PROTEIN"/>
    <property type="match status" value="1"/>
</dbReference>
<feature type="chain" id="PRO_5035292003" description="Fungal lipase-type domain-containing protein" evidence="1">
    <location>
        <begin position="26"/>
        <end position="311"/>
    </location>
</feature>
<accession>A0A8J8NLR6</accession>
<dbReference type="Gene3D" id="3.40.50.1820">
    <property type="entry name" value="alpha/beta hydrolase"/>
    <property type="match status" value="1"/>
</dbReference>
<evidence type="ECO:0000259" key="2">
    <source>
        <dbReference type="Pfam" id="PF01764"/>
    </source>
</evidence>
<gene>
    <name evidence="3" type="ORF">FGO68_gene6528</name>
</gene>
<dbReference type="InterPro" id="IPR051218">
    <property type="entry name" value="Sec_MonoDiacylglyc_Lipase"/>
</dbReference>
<dbReference type="Proteomes" id="UP000785679">
    <property type="component" value="Unassembled WGS sequence"/>
</dbReference>
<dbReference type="InterPro" id="IPR029058">
    <property type="entry name" value="AB_hydrolase_fold"/>
</dbReference>
<comment type="caution">
    <text evidence="3">The sequence shown here is derived from an EMBL/GenBank/DDBJ whole genome shotgun (WGS) entry which is preliminary data.</text>
</comment>
<dbReference type="InterPro" id="IPR002921">
    <property type="entry name" value="Fungal_lipase-type"/>
</dbReference>
<sequence length="311" mass="34287">MPTSFIRTASIAIACLIGMITKSQALYNSAVGLQGAQYSAAAYCLYEDVGNWACGPACNANRDLTYVWRVKNPSKASFMYAGYSPSQDQIVVSFRGTNGLDYANWVTNSDSRTKTYPYGGNVIQVSRDIRAKYGADKKFFVTGHSLGGALATLAALDIKRQLGLGANEITLYTYGQPRVGDEGMANHIMRELANYIRVTHYDDTVAHVPPFVSGYKHGGFEVWYKSERHDGYYTECSNYAGQSENGQCSNSLWFKTGITAHLSYVGIPISDNCYRKQPSNTLAEANITEDIVYELVPPIQQVVSIEEAFLN</sequence>
<evidence type="ECO:0000256" key="1">
    <source>
        <dbReference type="SAM" id="SignalP"/>
    </source>
</evidence>
<proteinExistence type="predicted"/>
<name>A0A8J8NLR6_HALGN</name>
<dbReference type="AlphaFoldDB" id="A0A8J8NLR6"/>
<dbReference type="CDD" id="cd00519">
    <property type="entry name" value="Lipase_3"/>
    <property type="match status" value="1"/>
</dbReference>
<protein>
    <recommendedName>
        <fullName evidence="2">Fungal lipase-type domain-containing protein</fullName>
    </recommendedName>
</protein>
<evidence type="ECO:0000313" key="4">
    <source>
        <dbReference type="Proteomes" id="UP000785679"/>
    </source>
</evidence>
<reference evidence="3" key="1">
    <citation type="submission" date="2019-06" db="EMBL/GenBank/DDBJ databases">
        <authorList>
            <person name="Zheng W."/>
        </authorList>
    </citation>
    <scope>NUCLEOTIDE SEQUENCE</scope>
    <source>
        <strain evidence="3">QDHG01</strain>
    </source>
</reference>
<feature type="signal peptide" evidence="1">
    <location>
        <begin position="1"/>
        <end position="25"/>
    </location>
</feature>
<dbReference type="EMBL" id="RRYP01012326">
    <property type="protein sequence ID" value="TNV77189.1"/>
    <property type="molecule type" value="Genomic_DNA"/>
</dbReference>
<evidence type="ECO:0000313" key="3">
    <source>
        <dbReference type="EMBL" id="TNV77189.1"/>
    </source>
</evidence>
<feature type="domain" description="Fungal lipase-type" evidence="2">
    <location>
        <begin position="132"/>
        <end position="211"/>
    </location>
</feature>
<dbReference type="OrthoDB" id="424277at2759"/>
<organism evidence="3 4">
    <name type="scientific">Halteria grandinella</name>
    <dbReference type="NCBI Taxonomy" id="5974"/>
    <lineage>
        <taxon>Eukaryota</taxon>
        <taxon>Sar</taxon>
        <taxon>Alveolata</taxon>
        <taxon>Ciliophora</taxon>
        <taxon>Intramacronucleata</taxon>
        <taxon>Spirotrichea</taxon>
        <taxon>Stichotrichia</taxon>
        <taxon>Sporadotrichida</taxon>
        <taxon>Halteriidae</taxon>
        <taxon>Halteria</taxon>
    </lineage>
</organism>
<dbReference type="Pfam" id="PF01764">
    <property type="entry name" value="Lipase_3"/>
    <property type="match status" value="1"/>
</dbReference>
<dbReference type="SUPFAM" id="SSF53474">
    <property type="entry name" value="alpha/beta-Hydrolases"/>
    <property type="match status" value="1"/>
</dbReference>
<keyword evidence="4" id="KW-1185">Reference proteome</keyword>
<keyword evidence="1" id="KW-0732">Signal</keyword>
<dbReference type="PANTHER" id="PTHR45856:SF25">
    <property type="entry name" value="FUNGAL LIPASE-LIKE DOMAIN-CONTAINING PROTEIN"/>
    <property type="match status" value="1"/>
</dbReference>